<dbReference type="AlphaFoldDB" id="A0A1M5V525"/>
<protein>
    <recommendedName>
        <fullName evidence="3">Transposase</fullName>
    </recommendedName>
</protein>
<evidence type="ECO:0008006" key="3">
    <source>
        <dbReference type="Google" id="ProtNLM"/>
    </source>
</evidence>
<accession>A0A1M5V525</accession>
<keyword evidence="2" id="KW-1185">Reference proteome</keyword>
<sequence>MENKIIVGIDVAKKFSYYSIITPNGKQYGKPFKAHNTLEGLEKVSKKAERSRERAQCPMCVGHGINWTLLEHTFPLLSQF</sequence>
<evidence type="ECO:0000313" key="2">
    <source>
        <dbReference type="Proteomes" id="UP000183967"/>
    </source>
</evidence>
<reference evidence="2" key="1">
    <citation type="submission" date="2016-11" db="EMBL/GenBank/DDBJ databases">
        <authorList>
            <person name="Varghese N."/>
            <person name="Submissions S."/>
        </authorList>
    </citation>
    <scope>NUCLEOTIDE SEQUENCE [LARGE SCALE GENOMIC DNA]</scope>
    <source>
        <strain evidence="2">DSM 13643</strain>
    </source>
</reference>
<evidence type="ECO:0000313" key="1">
    <source>
        <dbReference type="EMBL" id="SHH70342.1"/>
    </source>
</evidence>
<proteinExistence type="predicted"/>
<name>A0A1M5V525_9FIRM</name>
<dbReference type="RefSeq" id="WP_200791912.1">
    <property type="nucleotide sequence ID" value="NZ_FQXO01000049.1"/>
</dbReference>
<dbReference type="Proteomes" id="UP000183967">
    <property type="component" value="Unassembled WGS sequence"/>
</dbReference>
<organism evidence="1 2">
    <name type="scientific">Caloranaerobacter azorensis DSM 13643</name>
    <dbReference type="NCBI Taxonomy" id="1121264"/>
    <lineage>
        <taxon>Bacteria</taxon>
        <taxon>Bacillati</taxon>
        <taxon>Bacillota</taxon>
        <taxon>Tissierellia</taxon>
        <taxon>Tissierellales</taxon>
        <taxon>Thermohalobacteraceae</taxon>
        <taxon>Caloranaerobacter</taxon>
    </lineage>
</organism>
<dbReference type="EMBL" id="FQXO01000049">
    <property type="protein sequence ID" value="SHH70342.1"/>
    <property type="molecule type" value="Genomic_DNA"/>
</dbReference>
<gene>
    <name evidence="1" type="ORF">SAMN02745135_01749</name>
</gene>